<dbReference type="Gene3D" id="3.40.50.300">
    <property type="entry name" value="P-loop containing nucleotide triphosphate hydrolases"/>
    <property type="match status" value="1"/>
</dbReference>
<accession>A0ABW4CE65</accession>
<evidence type="ECO:0000313" key="6">
    <source>
        <dbReference type="EMBL" id="MFD1429070.1"/>
    </source>
</evidence>
<evidence type="ECO:0000259" key="5">
    <source>
        <dbReference type="PROSITE" id="PS50893"/>
    </source>
</evidence>
<dbReference type="Proteomes" id="UP001597196">
    <property type="component" value="Unassembled WGS sequence"/>
</dbReference>
<keyword evidence="2" id="KW-0813">Transport</keyword>
<dbReference type="InterPro" id="IPR003593">
    <property type="entry name" value="AAA+_ATPase"/>
</dbReference>
<dbReference type="PANTHER" id="PTHR24220">
    <property type="entry name" value="IMPORT ATP-BINDING PROTEIN"/>
    <property type="match status" value="1"/>
</dbReference>
<dbReference type="RefSeq" id="WP_203627179.1">
    <property type="nucleotide sequence ID" value="NZ_BOLQ01000012.1"/>
</dbReference>
<dbReference type="InterPro" id="IPR003439">
    <property type="entry name" value="ABC_transporter-like_ATP-bd"/>
</dbReference>
<dbReference type="InterPro" id="IPR017911">
    <property type="entry name" value="MacB-like_ATP-bd"/>
</dbReference>
<comment type="similarity">
    <text evidence="1">Belongs to the ABC transporter superfamily.</text>
</comment>
<comment type="caution">
    <text evidence="6">The sequence shown here is derived from an EMBL/GenBank/DDBJ whole genome shotgun (WGS) entry which is preliminary data.</text>
</comment>
<name>A0ABW4CE65_9LACO</name>
<keyword evidence="3" id="KW-0547">Nucleotide-binding</keyword>
<evidence type="ECO:0000256" key="4">
    <source>
        <dbReference type="ARBA" id="ARBA00022840"/>
    </source>
</evidence>
<dbReference type="PROSITE" id="PS50893">
    <property type="entry name" value="ABC_TRANSPORTER_2"/>
    <property type="match status" value="1"/>
</dbReference>
<feature type="domain" description="ABC transporter" evidence="5">
    <location>
        <begin position="2"/>
        <end position="227"/>
    </location>
</feature>
<protein>
    <submittedName>
        <fullName evidence="6">ABC transporter ATP-binding protein</fullName>
    </submittedName>
</protein>
<dbReference type="InterPro" id="IPR027417">
    <property type="entry name" value="P-loop_NTPase"/>
</dbReference>
<organism evidence="6 7">
    <name type="scientific">Lacticaseibacillus mingshuiensis</name>
    <dbReference type="NCBI Taxonomy" id="2799574"/>
    <lineage>
        <taxon>Bacteria</taxon>
        <taxon>Bacillati</taxon>
        <taxon>Bacillota</taxon>
        <taxon>Bacilli</taxon>
        <taxon>Lactobacillales</taxon>
        <taxon>Lactobacillaceae</taxon>
        <taxon>Lacticaseibacillus</taxon>
    </lineage>
</organism>
<dbReference type="InterPro" id="IPR015854">
    <property type="entry name" value="ABC_transpr_LolD-like"/>
</dbReference>
<dbReference type="EMBL" id="JBHTOC010000002">
    <property type="protein sequence ID" value="MFD1429070.1"/>
    <property type="molecule type" value="Genomic_DNA"/>
</dbReference>
<dbReference type="SUPFAM" id="SSF52540">
    <property type="entry name" value="P-loop containing nucleoside triphosphate hydrolases"/>
    <property type="match status" value="1"/>
</dbReference>
<dbReference type="InterPro" id="IPR017871">
    <property type="entry name" value="ABC_transporter-like_CS"/>
</dbReference>
<keyword evidence="7" id="KW-1185">Reference proteome</keyword>
<keyword evidence="4 6" id="KW-0067">ATP-binding</keyword>
<proteinExistence type="inferred from homology"/>
<gene>
    <name evidence="6" type="ORF">ACFQ4P_02250</name>
</gene>
<dbReference type="PANTHER" id="PTHR24220:SF689">
    <property type="entry name" value="LIPOPROTEIN-RELEASING SYSTEM ATP-BINDING PROTEIN LOLD"/>
    <property type="match status" value="1"/>
</dbReference>
<dbReference type="SMART" id="SM00382">
    <property type="entry name" value="AAA"/>
    <property type="match status" value="1"/>
</dbReference>
<evidence type="ECO:0000256" key="1">
    <source>
        <dbReference type="ARBA" id="ARBA00005417"/>
    </source>
</evidence>
<sequence>MLETKDLSYWYTNKDDYLFKDLDLTFDAGISYAIVGESGTGKTTLISLLAGLDKPRAGKILFRGEDIQASGLSNFRRHHVSIVFQAYNLFTYMSALENLMTALSITHSSHNGDRQYAMQMLSKLGLTEEQMKQNVQRLSGGQQRRVAIARAMVCDAPLVVADEPTGNLDEANSDEVMALFNQLAHDQGKCVIIVTHDAAGAAKCDAVLRLKHRELTWQKQPPVPAMVD</sequence>
<evidence type="ECO:0000313" key="7">
    <source>
        <dbReference type="Proteomes" id="UP001597196"/>
    </source>
</evidence>
<dbReference type="GO" id="GO:0005524">
    <property type="term" value="F:ATP binding"/>
    <property type="evidence" value="ECO:0007669"/>
    <property type="project" value="UniProtKB-KW"/>
</dbReference>
<dbReference type="PROSITE" id="PS00211">
    <property type="entry name" value="ABC_TRANSPORTER_1"/>
    <property type="match status" value="1"/>
</dbReference>
<reference evidence="7" key="1">
    <citation type="journal article" date="2019" name="Int. J. Syst. Evol. Microbiol.">
        <title>The Global Catalogue of Microorganisms (GCM) 10K type strain sequencing project: providing services to taxonomists for standard genome sequencing and annotation.</title>
        <authorList>
            <consortium name="The Broad Institute Genomics Platform"/>
            <consortium name="The Broad Institute Genome Sequencing Center for Infectious Disease"/>
            <person name="Wu L."/>
            <person name="Ma J."/>
        </authorList>
    </citation>
    <scope>NUCLEOTIDE SEQUENCE [LARGE SCALE GENOMIC DNA]</scope>
    <source>
        <strain evidence="7">CCM 8980</strain>
    </source>
</reference>
<dbReference type="CDD" id="cd03255">
    <property type="entry name" value="ABC_MJ0796_LolCDE_FtsE"/>
    <property type="match status" value="1"/>
</dbReference>
<dbReference type="Pfam" id="PF00005">
    <property type="entry name" value="ABC_tran"/>
    <property type="match status" value="1"/>
</dbReference>
<evidence type="ECO:0000256" key="2">
    <source>
        <dbReference type="ARBA" id="ARBA00022448"/>
    </source>
</evidence>
<evidence type="ECO:0000256" key="3">
    <source>
        <dbReference type="ARBA" id="ARBA00022741"/>
    </source>
</evidence>